<dbReference type="RefSeq" id="WP_142525041.1">
    <property type="nucleotide sequence ID" value="NZ_CABFUZ020000108.1"/>
</dbReference>
<organism evidence="1 2">
    <name type="scientific">Methylacidimicrobium cyclopophantes</name>
    <dbReference type="NCBI Taxonomy" id="1041766"/>
    <lineage>
        <taxon>Bacteria</taxon>
        <taxon>Pseudomonadati</taxon>
        <taxon>Verrucomicrobiota</taxon>
        <taxon>Methylacidimicrobium</taxon>
    </lineage>
</organism>
<proteinExistence type="predicted"/>
<keyword evidence="2" id="KW-1185">Reference proteome</keyword>
<comment type="caution">
    <text evidence="1">The sequence shown here is derived from an EMBL/GenBank/DDBJ whole genome shotgun (WGS) entry which is preliminary data.</text>
</comment>
<name>A0A5E6MJG3_9BACT</name>
<sequence>MKRAGGAAPRKPTIDWEKRIVEALGKAGSKGLTRSRLAPAAKPEAGGTLEALLRQGAVVRLGSASKARYFLARCAPTARQAVEAIDRRAAQSPARLFLEKELGKFCSKAEAFFLREAVQELVQKGILLRLTRGKTLYYTHREALGSRDRTEIRDFDPARVCDAYRALMEEGRILNVRILALASRAQAPLDSLKAWLLEESRAGRAHLSRGDWSLASEEEREAAISLDGQPHLLVRLEQRA</sequence>
<evidence type="ECO:0000313" key="2">
    <source>
        <dbReference type="Proteomes" id="UP000381693"/>
    </source>
</evidence>
<gene>
    <name evidence="1" type="ORF">MAMC_00991</name>
</gene>
<reference evidence="1" key="1">
    <citation type="submission" date="2019-09" db="EMBL/GenBank/DDBJ databases">
        <authorList>
            <person name="Cremers G."/>
        </authorList>
    </citation>
    <scope>NUCLEOTIDE SEQUENCE [LARGE SCALE GENOMIC DNA]</scope>
    <source>
        <strain evidence="1">3B</strain>
    </source>
</reference>
<accession>A0A5E6MJG3</accession>
<protein>
    <submittedName>
        <fullName evidence="1">Uncharacterized protein</fullName>
    </submittedName>
</protein>
<dbReference type="OrthoDB" id="191884at2"/>
<evidence type="ECO:0000313" key="1">
    <source>
        <dbReference type="EMBL" id="VVM06207.1"/>
    </source>
</evidence>
<dbReference type="Proteomes" id="UP000381693">
    <property type="component" value="Unassembled WGS sequence"/>
</dbReference>
<dbReference type="EMBL" id="CABFUZ020000108">
    <property type="protein sequence ID" value="VVM06207.1"/>
    <property type="molecule type" value="Genomic_DNA"/>
</dbReference>
<dbReference type="AlphaFoldDB" id="A0A5E6MJG3"/>